<gene>
    <name evidence="2" type="ORF">SCHCODRAFT_237374</name>
</gene>
<evidence type="ECO:0000313" key="2">
    <source>
        <dbReference type="EMBL" id="EFI93124.1"/>
    </source>
</evidence>
<dbReference type="VEuPathDB" id="FungiDB:SCHCODRAFT_02638565"/>
<reference evidence="2 3" key="1">
    <citation type="journal article" date="2010" name="Nat. Biotechnol.">
        <title>Genome sequence of the model mushroom Schizophyllum commune.</title>
        <authorList>
            <person name="Ohm R.A."/>
            <person name="de Jong J.F."/>
            <person name="Lugones L.G."/>
            <person name="Aerts A."/>
            <person name="Kothe E."/>
            <person name="Stajich J.E."/>
            <person name="de Vries R.P."/>
            <person name="Record E."/>
            <person name="Levasseur A."/>
            <person name="Baker S.E."/>
            <person name="Bartholomew K.A."/>
            <person name="Coutinho P.M."/>
            <person name="Erdmann S."/>
            <person name="Fowler T.J."/>
            <person name="Gathman A.C."/>
            <person name="Lombard V."/>
            <person name="Henrissat B."/>
            <person name="Knabe N."/>
            <person name="Kuees U."/>
            <person name="Lilly W.W."/>
            <person name="Lindquist E."/>
            <person name="Lucas S."/>
            <person name="Magnuson J.K."/>
            <person name="Piumi F."/>
            <person name="Raudaskoski M."/>
            <person name="Salamov A."/>
            <person name="Schmutz J."/>
            <person name="Schwarze F.W.M.R."/>
            <person name="vanKuyk P.A."/>
            <person name="Horton J.S."/>
            <person name="Grigoriev I.V."/>
            <person name="Woesten H.A.B."/>
        </authorList>
    </citation>
    <scope>NUCLEOTIDE SEQUENCE [LARGE SCALE GENOMIC DNA]</scope>
    <source>
        <strain evidence="3">H4-8 / FGSC 9210</strain>
    </source>
</reference>
<evidence type="ECO:0000313" key="3">
    <source>
        <dbReference type="Proteomes" id="UP000007431"/>
    </source>
</evidence>
<protein>
    <submittedName>
        <fullName evidence="2">Uncharacterized protein</fullName>
    </submittedName>
</protein>
<dbReference type="EMBL" id="GL377311">
    <property type="protein sequence ID" value="EFI93124.1"/>
    <property type="molecule type" value="Genomic_DNA"/>
</dbReference>
<sequence length="748" mass="84967">MGRTDLAHDHHQATFQVRWKVEDSQEEEEEAVMKEEEGAEGVVDVVDVAGAEDEAHEEGKCKEEEGAEQVATPTNDDRHPIHCLPNEVLEIIFLFSIPDELANPTPGSHVAYYAYLDRCKSIDYPHFLGRVCRRWRVAAQGCPMLWSYICVDIGARKPYNASYYTSVLAKSSENPLTLSFVVGKNQLLNTVLHGPVFSPHIRRVRMLCIQLSSYFLSADAPRVDILPLFPTVDTPLLESLRLDCRKAPWSVIRYLEKLQRGGEPIPDHLRFFRHAPRLEEFALEGLDSPDATHEAMECMSLRRMGLAGFEWQNMTRLRLPDVPRRVFDLLRVLGDAKRLVELRCTIFEDLEDEFSYEGHDEYIIDTEDEMEDEDWDEEEEEDEEDEEEEEEEEESDDDYPHAYTRFAARTRVQQNPRAPTNNATSRALADARRADRECRQRELAARHAEREVAREKKRRDNARLLGPHVFPDLTKLHLVLMAFEPENYGEYDDENPEERSGVERFLGALVMPALASLTIAHRGEEFEGGGYSDGEGYGYGYGGGGGGGGGEPKVYPHLKAFVQRSECVVLTLTLDSLAIEQSELLDILKLFPHVRTLRLVDATKAMSAGFWQALGRRERDGRLALMPDLHHLVVHQDRGRTGRGGFINVNVLDAVEARWKAGMGGGARVEVVHCPTPTKGRKGKPAQVLDSQMRGRLRRVQGRADLELMLTELPFKKKPLRQVGGSDYGESEEGHSDEVDYDDEFEYY</sequence>
<accession>D8QFG5</accession>
<feature type="compositionally biased region" description="Acidic residues" evidence="1">
    <location>
        <begin position="739"/>
        <end position="748"/>
    </location>
</feature>
<dbReference type="AlphaFoldDB" id="D8QFG5"/>
<dbReference type="HOGENOM" id="CLU_022386_0_0_1"/>
<feature type="compositionally biased region" description="Polar residues" evidence="1">
    <location>
        <begin position="411"/>
        <end position="425"/>
    </location>
</feature>
<keyword evidence="3" id="KW-1185">Reference proteome</keyword>
<organism evidence="3">
    <name type="scientific">Schizophyllum commune (strain H4-8 / FGSC 9210)</name>
    <name type="common">Split gill fungus</name>
    <dbReference type="NCBI Taxonomy" id="578458"/>
    <lineage>
        <taxon>Eukaryota</taxon>
        <taxon>Fungi</taxon>
        <taxon>Dikarya</taxon>
        <taxon>Basidiomycota</taxon>
        <taxon>Agaricomycotina</taxon>
        <taxon>Agaricomycetes</taxon>
        <taxon>Agaricomycetidae</taxon>
        <taxon>Agaricales</taxon>
        <taxon>Schizophyllaceae</taxon>
        <taxon>Schizophyllum</taxon>
    </lineage>
</organism>
<evidence type="ECO:0000256" key="1">
    <source>
        <dbReference type="SAM" id="MobiDB-lite"/>
    </source>
</evidence>
<feature type="compositionally biased region" description="Acidic residues" evidence="1">
    <location>
        <begin position="363"/>
        <end position="397"/>
    </location>
</feature>
<feature type="region of interest" description="Disordered" evidence="1">
    <location>
        <begin position="53"/>
        <end position="79"/>
    </location>
</feature>
<feature type="region of interest" description="Disordered" evidence="1">
    <location>
        <begin position="720"/>
        <end position="748"/>
    </location>
</feature>
<dbReference type="Proteomes" id="UP000007431">
    <property type="component" value="Unassembled WGS sequence"/>
</dbReference>
<proteinExistence type="predicted"/>
<feature type="region of interest" description="Disordered" evidence="1">
    <location>
        <begin position="358"/>
        <end position="434"/>
    </location>
</feature>
<name>D8QFG5_SCHCM</name>
<dbReference type="InParanoid" id="D8QFG5"/>